<keyword evidence="5" id="KW-0812">Transmembrane</keyword>
<keyword evidence="7" id="KW-1185">Reference proteome</keyword>
<evidence type="ECO:0000256" key="1">
    <source>
        <dbReference type="ARBA" id="ARBA00022676"/>
    </source>
</evidence>
<dbReference type="Gene3D" id="3.40.50.11350">
    <property type="match status" value="1"/>
</dbReference>
<name>A0A8B8GC60_9HEMI</name>
<proteinExistence type="inferred from homology"/>
<evidence type="ECO:0000256" key="2">
    <source>
        <dbReference type="ARBA" id="ARBA00022679"/>
    </source>
</evidence>
<dbReference type="PANTHER" id="PTHR13132">
    <property type="entry name" value="ALPHA- 1,6 -FUCOSYLTRANSFERASE"/>
    <property type="match status" value="1"/>
</dbReference>
<feature type="transmembrane region" description="Helical" evidence="5">
    <location>
        <begin position="9"/>
        <end position="28"/>
    </location>
</feature>
<keyword evidence="4" id="KW-0175">Coiled coil</keyword>
<evidence type="ECO:0000256" key="3">
    <source>
        <dbReference type="PROSITE-ProRule" id="PRU00992"/>
    </source>
</evidence>
<reference evidence="8" key="1">
    <citation type="submission" date="2025-08" db="UniProtKB">
        <authorList>
            <consortium name="RefSeq"/>
        </authorList>
    </citation>
    <scope>IDENTIFICATION</scope>
    <source>
        <tissue evidence="8">Whole body</tissue>
    </source>
</reference>
<dbReference type="InterPro" id="IPR027350">
    <property type="entry name" value="GT23_dom"/>
</dbReference>
<dbReference type="GeneID" id="112690571"/>
<evidence type="ECO:0000313" key="8">
    <source>
        <dbReference type="RefSeq" id="XP_025420390.1"/>
    </source>
</evidence>
<dbReference type="Gene3D" id="1.10.287.1060">
    <property type="entry name" value="ESAT-6-like"/>
    <property type="match status" value="1"/>
</dbReference>
<dbReference type="InterPro" id="IPR045573">
    <property type="entry name" value="Fut8_N_cat"/>
</dbReference>
<dbReference type="CDD" id="cd11300">
    <property type="entry name" value="Fut8_like"/>
    <property type="match status" value="1"/>
</dbReference>
<comment type="similarity">
    <text evidence="3">Belongs to the glycosyltransferase 23 family.</text>
</comment>
<dbReference type="Gene3D" id="2.30.30.40">
    <property type="entry name" value="SH3 Domains"/>
    <property type="match status" value="1"/>
</dbReference>
<feature type="coiled-coil region" evidence="4">
    <location>
        <begin position="48"/>
        <end position="75"/>
    </location>
</feature>
<accession>A0A8B8GC60</accession>
<dbReference type="Pfam" id="PF19745">
    <property type="entry name" value="FUT8_N_cat"/>
    <property type="match status" value="1"/>
</dbReference>
<keyword evidence="5" id="KW-0472">Membrane</keyword>
<evidence type="ECO:0000256" key="5">
    <source>
        <dbReference type="SAM" id="Phobius"/>
    </source>
</evidence>
<gene>
    <name evidence="8" type="primary">LOC112690571</name>
</gene>
<dbReference type="PROSITE" id="PS51659">
    <property type="entry name" value="GT23"/>
    <property type="match status" value="1"/>
</dbReference>
<organism evidence="7 8">
    <name type="scientific">Sipha flava</name>
    <name type="common">yellow sugarcane aphid</name>
    <dbReference type="NCBI Taxonomy" id="143950"/>
    <lineage>
        <taxon>Eukaryota</taxon>
        <taxon>Metazoa</taxon>
        <taxon>Ecdysozoa</taxon>
        <taxon>Arthropoda</taxon>
        <taxon>Hexapoda</taxon>
        <taxon>Insecta</taxon>
        <taxon>Pterygota</taxon>
        <taxon>Neoptera</taxon>
        <taxon>Paraneoptera</taxon>
        <taxon>Hemiptera</taxon>
        <taxon>Sternorrhyncha</taxon>
        <taxon>Aphidomorpha</taxon>
        <taxon>Aphidoidea</taxon>
        <taxon>Aphididae</taxon>
        <taxon>Sipha</taxon>
    </lineage>
</organism>
<keyword evidence="5" id="KW-1133">Transmembrane helix</keyword>
<evidence type="ECO:0000259" key="6">
    <source>
        <dbReference type="PROSITE" id="PS51659"/>
    </source>
</evidence>
<evidence type="ECO:0000256" key="4">
    <source>
        <dbReference type="SAM" id="Coils"/>
    </source>
</evidence>
<dbReference type="OrthoDB" id="2014825at2759"/>
<feature type="domain" description="GT23" evidence="6">
    <location>
        <begin position="190"/>
        <end position="475"/>
    </location>
</feature>
<dbReference type="PANTHER" id="PTHR13132:SF29">
    <property type="entry name" value="ALPHA-(1,6)-FUCOSYLTRANSFERASE"/>
    <property type="match status" value="1"/>
</dbReference>
<sequence>MNQLCKRPYLVLFVKIAILLSVYMTYLFCLPSKNETSTIDTDLHKAKNKALREELNELYKTNAQLNTRLMDLNNRLSIQHENKSSRNASNAPTKEYEHLRRRIFLNTQEFWYRIYKTFSFQMRKSNDNVKDQISKMINMFREHYTALLRDVSNLAEVDGHSKWRIQESRELSDLVQNDIKQSQNPLNCDNARKLVCRLFKYDCGYSCRLHHVVECLIFAFITKRTLFLNKSNGSFSEREYENLFLPLSDKCRLEDGYKLSICSGNSSARVVYINALKLHNKNSPYLPFEIPVELAPRLNVLHGDPVVWWVGQFLKYIFRPLPNLSYAFEEYKNRVKFQKPIVGVQVRRTDKINREASFHELDEYMYHVEEYYKIEEFNGKVHKKRIYLATDEPSVFYEAKLKYPEYEIIGDPEIPKSASVTDREKDNSIININIDIYFLSLCDYLVCTFSSNICRMAYEIMNSLHPDASLRYTSVDETYNYGHMIRRINSVVIRHDAYGLEEIGIEVGDDVFDYDNLWNGFSRGINLRTNITGIYPTFKVTRKVETSNFSNHPYMQIDQCIFNDTYSTN</sequence>
<keyword evidence="2 3" id="KW-0808">Transferase</keyword>
<dbReference type="GO" id="GO:0006487">
    <property type="term" value="P:protein N-linked glycosylation"/>
    <property type="evidence" value="ECO:0007669"/>
    <property type="project" value="TreeGrafter"/>
</dbReference>
<feature type="region of interest" description="Important for donor substrate binding" evidence="3">
    <location>
        <begin position="347"/>
        <end position="348"/>
    </location>
</feature>
<dbReference type="RefSeq" id="XP_025420390.1">
    <property type="nucleotide sequence ID" value="XM_025564605.1"/>
</dbReference>
<dbReference type="Proteomes" id="UP000694846">
    <property type="component" value="Unplaced"/>
</dbReference>
<dbReference type="GO" id="GO:0046921">
    <property type="term" value="F:alpha-(1-&gt;6)-fucosyltransferase activity"/>
    <property type="evidence" value="ECO:0007669"/>
    <property type="project" value="TreeGrafter"/>
</dbReference>
<dbReference type="AlphaFoldDB" id="A0A8B8GC60"/>
<keyword evidence="1 3" id="KW-0328">Glycosyltransferase</keyword>
<protein>
    <submittedName>
        <fullName evidence="8">Alpha-(1,6)-fucosyltransferase-like</fullName>
    </submittedName>
</protein>
<evidence type="ECO:0000313" key="7">
    <source>
        <dbReference type="Proteomes" id="UP000694846"/>
    </source>
</evidence>